<accession>A0ABT8LGW3</accession>
<protein>
    <submittedName>
        <fullName evidence="2">Uncharacterized protein</fullName>
    </submittedName>
</protein>
<feature type="region of interest" description="Disordered" evidence="1">
    <location>
        <begin position="37"/>
        <end position="58"/>
    </location>
</feature>
<sequence length="58" mass="6657">MCRYFLISLFTTRLPGVAPNSFDDTIYCAWGVDKASSKRFESPNRTSVLPPDWGKKER</sequence>
<name>A0ABT8LGW3_9BACT</name>
<reference evidence="2" key="1">
    <citation type="submission" date="2023-06" db="EMBL/GenBank/DDBJ databases">
        <title>Genomic of Agaribacillus aureum.</title>
        <authorList>
            <person name="Wang G."/>
        </authorList>
    </citation>
    <scope>NUCLEOTIDE SEQUENCE</scope>
    <source>
        <strain evidence="2">BMA12</strain>
    </source>
</reference>
<dbReference type="EMBL" id="JAUJEB010000012">
    <property type="protein sequence ID" value="MDN5217045.1"/>
    <property type="molecule type" value="Genomic_DNA"/>
</dbReference>
<comment type="caution">
    <text evidence="2">The sequence shown here is derived from an EMBL/GenBank/DDBJ whole genome shotgun (WGS) entry which is preliminary data.</text>
</comment>
<evidence type="ECO:0000313" key="2">
    <source>
        <dbReference type="EMBL" id="MDN5217045.1"/>
    </source>
</evidence>
<keyword evidence="3" id="KW-1185">Reference proteome</keyword>
<evidence type="ECO:0000313" key="3">
    <source>
        <dbReference type="Proteomes" id="UP001172083"/>
    </source>
</evidence>
<evidence type="ECO:0000256" key="1">
    <source>
        <dbReference type="SAM" id="MobiDB-lite"/>
    </source>
</evidence>
<proteinExistence type="predicted"/>
<dbReference type="RefSeq" id="WP_346762381.1">
    <property type="nucleotide sequence ID" value="NZ_JAUJEB010000012.1"/>
</dbReference>
<organism evidence="2 3">
    <name type="scientific">Agaribacillus aureus</name>
    <dbReference type="NCBI Taxonomy" id="3051825"/>
    <lineage>
        <taxon>Bacteria</taxon>
        <taxon>Pseudomonadati</taxon>
        <taxon>Bacteroidota</taxon>
        <taxon>Cytophagia</taxon>
        <taxon>Cytophagales</taxon>
        <taxon>Splendidivirgaceae</taxon>
        <taxon>Agaribacillus</taxon>
    </lineage>
</organism>
<gene>
    <name evidence="2" type="ORF">QQ020_33550</name>
</gene>
<dbReference type="Proteomes" id="UP001172083">
    <property type="component" value="Unassembled WGS sequence"/>
</dbReference>